<protein>
    <submittedName>
        <fullName evidence="3">Uncharacterized protein</fullName>
    </submittedName>
</protein>
<evidence type="ECO:0000313" key="4">
    <source>
        <dbReference type="Proteomes" id="UP000199111"/>
    </source>
</evidence>
<evidence type="ECO:0000256" key="2">
    <source>
        <dbReference type="SAM" id="Phobius"/>
    </source>
</evidence>
<evidence type="ECO:0000256" key="1">
    <source>
        <dbReference type="SAM" id="MobiDB-lite"/>
    </source>
</evidence>
<dbReference type="EMBL" id="FOQY01000007">
    <property type="protein sequence ID" value="SFJ25822.1"/>
    <property type="molecule type" value="Genomic_DNA"/>
</dbReference>
<organism evidence="3 4">
    <name type="scientific">Streptosporangium canum</name>
    <dbReference type="NCBI Taxonomy" id="324952"/>
    <lineage>
        <taxon>Bacteria</taxon>
        <taxon>Bacillati</taxon>
        <taxon>Actinomycetota</taxon>
        <taxon>Actinomycetes</taxon>
        <taxon>Streptosporangiales</taxon>
        <taxon>Streptosporangiaceae</taxon>
        <taxon>Streptosporangium</taxon>
    </lineage>
</organism>
<proteinExistence type="predicted"/>
<feature type="region of interest" description="Disordered" evidence="1">
    <location>
        <begin position="1"/>
        <end position="41"/>
    </location>
</feature>
<accession>A0A1I3PWU9</accession>
<feature type="transmembrane region" description="Helical" evidence="2">
    <location>
        <begin position="58"/>
        <end position="79"/>
    </location>
</feature>
<sequence length="128" mass="12910">MSGRRVTVTRNPVPAAGTGAAGPLRPLGAGPDADAEPDGWAGPGELHLRSIVAGQLSLAGRTLAAAAGILVGAAVLPSLGEYAGIGAPGVWLVLCLAPPPLWALLAVTHLRRAERIERESVRTSRDGG</sequence>
<feature type="compositionally biased region" description="Low complexity" evidence="1">
    <location>
        <begin position="12"/>
        <end position="31"/>
    </location>
</feature>
<gene>
    <name evidence="3" type="ORF">SAMN05216275_107224</name>
</gene>
<keyword evidence="2" id="KW-1133">Transmembrane helix</keyword>
<name>A0A1I3PWU9_9ACTN</name>
<dbReference type="RefSeq" id="WP_143120911.1">
    <property type="nucleotide sequence ID" value="NZ_FOQY01000007.1"/>
</dbReference>
<dbReference type="AlphaFoldDB" id="A0A1I3PWU9"/>
<keyword evidence="2" id="KW-0812">Transmembrane</keyword>
<keyword evidence="4" id="KW-1185">Reference proteome</keyword>
<dbReference type="GeneID" id="96298468"/>
<dbReference type="Proteomes" id="UP000199111">
    <property type="component" value="Unassembled WGS sequence"/>
</dbReference>
<reference evidence="4" key="1">
    <citation type="submission" date="2016-10" db="EMBL/GenBank/DDBJ databases">
        <authorList>
            <person name="Varghese N."/>
            <person name="Submissions S."/>
        </authorList>
    </citation>
    <scope>NUCLEOTIDE SEQUENCE [LARGE SCALE GENOMIC DNA]</scope>
    <source>
        <strain evidence="4">CGMCC 4.2126</strain>
    </source>
</reference>
<keyword evidence="2" id="KW-0472">Membrane</keyword>
<feature type="transmembrane region" description="Helical" evidence="2">
    <location>
        <begin position="85"/>
        <end position="108"/>
    </location>
</feature>
<evidence type="ECO:0000313" key="3">
    <source>
        <dbReference type="EMBL" id="SFJ25822.1"/>
    </source>
</evidence>